<keyword evidence="2" id="KW-0812">Transmembrane</keyword>
<evidence type="ECO:0000313" key="4">
    <source>
        <dbReference type="EMBL" id="QTL36706.1"/>
    </source>
</evidence>
<gene>
    <name evidence="4" type="ORF">J5X90_06645</name>
</gene>
<dbReference type="EMBL" id="CP072425">
    <property type="protein sequence ID" value="QTL36706.1"/>
    <property type="molecule type" value="Genomic_DNA"/>
</dbReference>
<dbReference type="Gene3D" id="3.40.50.300">
    <property type="entry name" value="P-loop containing nucleotide triphosphate hydrolases"/>
    <property type="match status" value="1"/>
</dbReference>
<name>A0ABX7VAA5_9GAMM</name>
<dbReference type="Gene3D" id="3.30.70.1070">
    <property type="entry name" value="Sporulation related repeat"/>
    <property type="match status" value="1"/>
</dbReference>
<dbReference type="InterPro" id="IPR027417">
    <property type="entry name" value="P-loop_NTPase"/>
</dbReference>
<evidence type="ECO:0000259" key="3">
    <source>
        <dbReference type="PROSITE" id="PS51724"/>
    </source>
</evidence>
<keyword evidence="2" id="KW-0472">Membrane</keyword>
<dbReference type="InterPro" id="IPR007730">
    <property type="entry name" value="SPOR-like_dom"/>
</dbReference>
<dbReference type="SUPFAM" id="SSF110997">
    <property type="entry name" value="Sporulation related repeat"/>
    <property type="match status" value="1"/>
</dbReference>
<feature type="transmembrane region" description="Helical" evidence="2">
    <location>
        <begin position="217"/>
        <end position="237"/>
    </location>
</feature>
<organism evidence="4 5">
    <name type="scientific">Pseudoalteromonas viridis</name>
    <dbReference type="NCBI Taxonomy" id="339617"/>
    <lineage>
        <taxon>Bacteria</taxon>
        <taxon>Pseudomonadati</taxon>
        <taxon>Pseudomonadota</taxon>
        <taxon>Gammaproteobacteria</taxon>
        <taxon>Alteromonadales</taxon>
        <taxon>Pseudoalteromonadaceae</taxon>
        <taxon>Pseudoalteromonas</taxon>
    </lineage>
</organism>
<dbReference type="SUPFAM" id="SSF52540">
    <property type="entry name" value="P-loop containing nucleoside triphosphate hydrolases"/>
    <property type="match status" value="1"/>
</dbReference>
<dbReference type="InterPro" id="IPR036680">
    <property type="entry name" value="SPOR-like_sf"/>
</dbReference>
<dbReference type="Pfam" id="PF05036">
    <property type="entry name" value="SPOR"/>
    <property type="match status" value="1"/>
</dbReference>
<feature type="region of interest" description="Disordered" evidence="1">
    <location>
        <begin position="309"/>
        <end position="335"/>
    </location>
</feature>
<evidence type="ECO:0000256" key="1">
    <source>
        <dbReference type="SAM" id="MobiDB-lite"/>
    </source>
</evidence>
<dbReference type="Pfam" id="PF13401">
    <property type="entry name" value="AAA_22"/>
    <property type="match status" value="1"/>
</dbReference>
<keyword evidence="2" id="KW-1133">Transmembrane helix</keyword>
<evidence type="ECO:0000256" key="2">
    <source>
        <dbReference type="SAM" id="Phobius"/>
    </source>
</evidence>
<evidence type="ECO:0000313" key="5">
    <source>
        <dbReference type="Proteomes" id="UP000665025"/>
    </source>
</evidence>
<protein>
    <submittedName>
        <fullName evidence="4">SPOR domain-containing protein</fullName>
    </submittedName>
</protein>
<proteinExistence type="predicted"/>
<dbReference type="PROSITE" id="PS51724">
    <property type="entry name" value="SPOR"/>
    <property type="match status" value="1"/>
</dbReference>
<dbReference type="InterPro" id="IPR049945">
    <property type="entry name" value="AAA_22"/>
</dbReference>
<sequence length="494" mass="54822">MQSQILPSRAALVDRIAMQFEYGQNLICLVGNSGLGKSYLAESFITDKYPEFNKAFVKLGAHTKDTELVQQLLENSFRAPLVDHKLSLAENFFVLYNEQPCGPCLWVIDGARHLSDELIQELQLLAKKAPDTLYILATAQAPKMLPEALDIHLEPLSLIESRRLMAMFFQELPPQEDPIFSTFLHEAGGNPSILLEWQQNQHQLTLKSKPTLSRKQLNLFLGAFVVITTLFLVAVVYQKDLTDLLRMQRDVAAAQVEELPEPTVLTTQEALSDNDKLHGEEAVAAQSSDDIQAVQQHDVQSILGALTVDHPMQGDNQTSEPEKDSGNEIASGDDTNQITDQITGQVTVQVTDAPTVVAQALTQETAAEEPEATDTREPIETPQPAGASEQPGGLSDNTWFMAQDSNAWTIQLLAVTDQAVAQRYVAQHKLAQIRIAQVKRNNKDWWFVTVAPFATLDDAKQARANLPQAVLAGQPFFKRIVQIKQQIQQSQTQK</sequence>
<accession>A0ABX7VAA5</accession>
<dbReference type="RefSeq" id="WP_209053178.1">
    <property type="nucleotide sequence ID" value="NZ_CP072425.1"/>
</dbReference>
<feature type="region of interest" description="Disordered" evidence="1">
    <location>
        <begin position="363"/>
        <end position="399"/>
    </location>
</feature>
<keyword evidence="5" id="KW-1185">Reference proteome</keyword>
<reference evidence="4 5" key="1">
    <citation type="submission" date="2021-03" db="EMBL/GenBank/DDBJ databases">
        <title>Complete Genome of Pseudoalteromonas viridis Strain BBR56, a new biocontrol bacterial candidate.</title>
        <authorList>
            <person name="Handayani D.P."/>
            <person name="Isnansetyo A."/>
            <person name="Istiqomah I."/>
            <person name="Jumina J."/>
        </authorList>
    </citation>
    <scope>NUCLEOTIDE SEQUENCE [LARGE SCALE GENOMIC DNA]</scope>
    <source>
        <strain evidence="4 5">BBR56</strain>
    </source>
</reference>
<dbReference type="Proteomes" id="UP000665025">
    <property type="component" value="Chromosome 1"/>
</dbReference>
<feature type="domain" description="SPOR" evidence="3">
    <location>
        <begin position="402"/>
        <end position="480"/>
    </location>
</feature>